<dbReference type="Pfam" id="PF00355">
    <property type="entry name" value="Rieske"/>
    <property type="match status" value="1"/>
</dbReference>
<evidence type="ECO:0000313" key="7">
    <source>
        <dbReference type="EMBL" id="MDC5697021.1"/>
    </source>
</evidence>
<evidence type="ECO:0000256" key="1">
    <source>
        <dbReference type="ARBA" id="ARBA00022714"/>
    </source>
</evidence>
<evidence type="ECO:0000259" key="6">
    <source>
        <dbReference type="PROSITE" id="PS51296"/>
    </source>
</evidence>
<dbReference type="Proteomes" id="UP001150259">
    <property type="component" value="Unassembled WGS sequence"/>
</dbReference>
<organism evidence="7 8">
    <name type="scientific">Intrasporangium calvum</name>
    <dbReference type="NCBI Taxonomy" id="53358"/>
    <lineage>
        <taxon>Bacteria</taxon>
        <taxon>Bacillati</taxon>
        <taxon>Actinomycetota</taxon>
        <taxon>Actinomycetes</taxon>
        <taxon>Micrococcales</taxon>
        <taxon>Intrasporangiaceae</taxon>
        <taxon>Intrasporangium</taxon>
    </lineage>
</organism>
<reference evidence="7 8" key="1">
    <citation type="submission" date="2022-11" db="EMBL/GenBank/DDBJ databases">
        <title>Anaerobic phenanthrene biodegradation by a DNRA strain PheN6.</title>
        <authorList>
            <person name="Zhang Z."/>
        </authorList>
    </citation>
    <scope>NUCLEOTIDE SEQUENCE [LARGE SCALE GENOMIC DNA]</scope>
    <source>
        <strain evidence="7 8">PheN6</strain>
    </source>
</reference>
<dbReference type="InterPro" id="IPR036188">
    <property type="entry name" value="FAD/NAD-bd_sf"/>
</dbReference>
<dbReference type="InterPro" id="IPR017941">
    <property type="entry name" value="Rieske_2Fe-2S"/>
</dbReference>
<keyword evidence="8" id="KW-1185">Reference proteome</keyword>
<keyword evidence="1" id="KW-0001">2Fe-2S</keyword>
<dbReference type="Pfam" id="PF01266">
    <property type="entry name" value="DAO"/>
    <property type="match status" value="1"/>
</dbReference>
<feature type="domain" description="Rieske" evidence="6">
    <location>
        <begin position="386"/>
        <end position="473"/>
    </location>
</feature>
<keyword evidence="4" id="KW-0411">Iron-sulfur</keyword>
<evidence type="ECO:0000313" key="8">
    <source>
        <dbReference type="Proteomes" id="UP001150259"/>
    </source>
</evidence>
<dbReference type="SUPFAM" id="SSF50022">
    <property type="entry name" value="ISP domain"/>
    <property type="match status" value="1"/>
</dbReference>
<dbReference type="SUPFAM" id="SSF51905">
    <property type="entry name" value="FAD/NAD(P)-binding domain"/>
    <property type="match status" value="1"/>
</dbReference>
<comment type="caution">
    <text evidence="7">The sequence shown here is derived from an EMBL/GenBank/DDBJ whole genome shotgun (WGS) entry which is preliminary data.</text>
</comment>
<dbReference type="InterPro" id="IPR006076">
    <property type="entry name" value="FAD-dep_OxRdtase"/>
</dbReference>
<evidence type="ECO:0000256" key="4">
    <source>
        <dbReference type="ARBA" id="ARBA00023014"/>
    </source>
</evidence>
<sequence length="473" mass="50621">MSSNGVTHDSVWLDDPERWREPTPALDGDAEADVVVVGAGITGLTTALLAARDGNRVVVLEARRVGDGTTGYTTGKVTAQHSLVYAHLVEWAGHDRARQYADASRAGMDLVASLVDELEIDCSLTRADALVYTTSDESRTIRAMEDEAVAARRLALPASLVSESDLPFAITAGVLFTDQLHLHPRRYLDGLADAVVAAGGVIHEDTRVTDVSEERGQVVVTTENGQVRATHAVLATLLPIGLIGGYFARTRPNLSYGLAVRLRTEAPAAMTISVDEPTHSTRPWPDGGPNGLIVVGGGHEVGADVDTEARYAQLEEWARATFDVAEVSHRWSAHDYTTPDRVPYVGRPPLHQNLYVATGFGKWGLANGTAAGIALSNLIAGHDTPWLDIFDAGRIEGVRSVPTLVEGNVKVAAELVTGELRREAPRCSHMGCRLRWNDAEETWDCRCHGSRFGSDGPVLAGPAVKPIDVGEAG</sequence>
<keyword evidence="2" id="KW-0479">Metal-binding</keyword>
<dbReference type="InterPro" id="IPR036922">
    <property type="entry name" value="Rieske_2Fe-2S_sf"/>
</dbReference>
<dbReference type="PANTHER" id="PTHR13847:SF274">
    <property type="entry name" value="RIESKE 2FE-2S IRON-SULFUR PROTEIN YHFW-RELATED"/>
    <property type="match status" value="1"/>
</dbReference>
<dbReference type="EMBL" id="JAPFQL010000023">
    <property type="protein sequence ID" value="MDC5697021.1"/>
    <property type="molecule type" value="Genomic_DNA"/>
</dbReference>
<dbReference type="Gene3D" id="3.30.9.10">
    <property type="entry name" value="D-Amino Acid Oxidase, subunit A, domain 2"/>
    <property type="match status" value="1"/>
</dbReference>
<dbReference type="Gene3D" id="3.50.50.60">
    <property type="entry name" value="FAD/NAD(P)-binding domain"/>
    <property type="match status" value="1"/>
</dbReference>
<feature type="region of interest" description="Disordered" evidence="5">
    <location>
        <begin position="1"/>
        <end position="25"/>
    </location>
</feature>
<evidence type="ECO:0000256" key="2">
    <source>
        <dbReference type="ARBA" id="ARBA00022723"/>
    </source>
</evidence>
<dbReference type="Gene3D" id="2.102.10.10">
    <property type="entry name" value="Rieske [2Fe-2S] iron-sulphur domain"/>
    <property type="match status" value="1"/>
</dbReference>
<evidence type="ECO:0000256" key="3">
    <source>
        <dbReference type="ARBA" id="ARBA00023004"/>
    </source>
</evidence>
<dbReference type="PROSITE" id="PS51296">
    <property type="entry name" value="RIESKE"/>
    <property type="match status" value="1"/>
</dbReference>
<gene>
    <name evidence="7" type="ORF">OO014_07095</name>
</gene>
<proteinExistence type="predicted"/>
<dbReference type="RefSeq" id="WP_272461595.1">
    <property type="nucleotide sequence ID" value="NZ_JAPFQL010000023.1"/>
</dbReference>
<keyword evidence="3" id="KW-0408">Iron</keyword>
<accession>A0ABT5GH33</accession>
<dbReference type="PANTHER" id="PTHR13847">
    <property type="entry name" value="SARCOSINE DEHYDROGENASE-RELATED"/>
    <property type="match status" value="1"/>
</dbReference>
<protein>
    <submittedName>
        <fullName evidence="7">FAD-dependent oxidoreductase</fullName>
    </submittedName>
</protein>
<evidence type="ECO:0000256" key="5">
    <source>
        <dbReference type="SAM" id="MobiDB-lite"/>
    </source>
</evidence>
<name>A0ABT5GH33_9MICO</name>